<organism evidence="3 4">
    <name type="scientific">Shewanella decolorationis S12</name>
    <dbReference type="NCBI Taxonomy" id="1353536"/>
    <lineage>
        <taxon>Bacteria</taxon>
        <taxon>Pseudomonadati</taxon>
        <taxon>Pseudomonadota</taxon>
        <taxon>Gammaproteobacteria</taxon>
        <taxon>Alteromonadales</taxon>
        <taxon>Shewanellaceae</taxon>
        <taxon>Shewanella</taxon>
    </lineage>
</organism>
<evidence type="ECO:0000313" key="4">
    <source>
        <dbReference type="Proteomes" id="UP000017548"/>
    </source>
</evidence>
<comment type="caution">
    <text evidence="3">The sequence shown here is derived from an EMBL/GenBank/DDBJ whole genome shotgun (WGS) entry which is preliminary data.</text>
</comment>
<evidence type="ECO:0000256" key="1">
    <source>
        <dbReference type="SAM" id="Coils"/>
    </source>
</evidence>
<sequence length="178" mass="19797">MTLVNADNINDPYISYIIGDLVKSGTLISLKDVWSFQTGFYQTIITILVAINGLIAAISVIYIKSTSEEKAEEITKKYMSGDLFNHSLNQKVEAQAALQLRVVQSDYSATAETFEKSAQMVDGALERLAFLEAENQTLRQQLKVIAERVAKLDATEAEGKDYRLVKKGMRDGVRKKIG</sequence>
<protein>
    <submittedName>
        <fullName evidence="3">HD superfamily hydrolase</fullName>
    </submittedName>
</protein>
<dbReference type="GO" id="GO:0016787">
    <property type="term" value="F:hydrolase activity"/>
    <property type="evidence" value="ECO:0007669"/>
    <property type="project" value="UniProtKB-KW"/>
</dbReference>
<feature type="coiled-coil region" evidence="1">
    <location>
        <begin position="121"/>
        <end position="155"/>
    </location>
</feature>
<keyword evidence="2" id="KW-1133">Transmembrane helix</keyword>
<reference evidence="3 4" key="1">
    <citation type="journal article" date="2013" name="Genome Announc.">
        <title>Draft Genome Sequence of Shewanella decolorationis S12, a Dye-Degrading Bacterium Isolated from a Wastewater Treatment Plant.</title>
        <authorList>
            <person name="Xu M."/>
            <person name="Fang Y."/>
            <person name="Liu J."/>
            <person name="Chen X."/>
            <person name="Sun G."/>
            <person name="Guo J."/>
            <person name="Hua Z."/>
            <person name="Tu Q."/>
            <person name="Wu L."/>
            <person name="Zhou J."/>
            <person name="Liu X."/>
        </authorList>
    </citation>
    <scope>NUCLEOTIDE SEQUENCE [LARGE SCALE GENOMIC DNA]</scope>
    <source>
        <strain evidence="3 4">S12</strain>
    </source>
</reference>
<feature type="transmembrane region" description="Helical" evidence="2">
    <location>
        <begin position="40"/>
        <end position="63"/>
    </location>
</feature>
<keyword evidence="1" id="KW-0175">Coiled coil</keyword>
<keyword evidence="4" id="KW-1185">Reference proteome</keyword>
<accession>A0ABP2Z081</accession>
<name>A0ABP2Z081_9GAMM</name>
<dbReference type="Proteomes" id="UP000017548">
    <property type="component" value="Unassembled WGS sequence"/>
</dbReference>
<dbReference type="EMBL" id="AXZL01000073">
    <property type="protein sequence ID" value="ESE40036.1"/>
    <property type="molecule type" value="Genomic_DNA"/>
</dbReference>
<gene>
    <name evidence="3" type="ORF">SHD_3165</name>
</gene>
<evidence type="ECO:0000313" key="3">
    <source>
        <dbReference type="EMBL" id="ESE40036.1"/>
    </source>
</evidence>
<proteinExistence type="predicted"/>
<keyword evidence="2" id="KW-0472">Membrane</keyword>
<keyword evidence="2" id="KW-0812">Transmembrane</keyword>
<evidence type="ECO:0000256" key="2">
    <source>
        <dbReference type="SAM" id="Phobius"/>
    </source>
</evidence>
<keyword evidence="3" id="KW-0378">Hydrolase</keyword>